<evidence type="ECO:0000256" key="3">
    <source>
        <dbReference type="ARBA" id="ARBA00022989"/>
    </source>
</evidence>
<dbReference type="PANTHER" id="PTHR31415:SF156">
    <property type="entry name" value="OS01G0864300 PROTEIN"/>
    <property type="match status" value="1"/>
</dbReference>
<evidence type="ECO:0000256" key="1">
    <source>
        <dbReference type="ARBA" id="ARBA00004167"/>
    </source>
</evidence>
<evidence type="ECO:0000256" key="2">
    <source>
        <dbReference type="ARBA" id="ARBA00022692"/>
    </source>
</evidence>
<dbReference type="GO" id="GO:0009506">
    <property type="term" value="C:plasmodesma"/>
    <property type="evidence" value="ECO:0007669"/>
    <property type="project" value="TreeGrafter"/>
</dbReference>
<accession>A0A6I9S066</accession>
<dbReference type="AlphaFoldDB" id="A0A6I9S066"/>
<keyword evidence="7" id="KW-1185">Reference proteome</keyword>
<proteinExistence type="predicted"/>
<gene>
    <name evidence="8" type="primary">LOC105052135</name>
</gene>
<feature type="transmembrane region" description="Helical" evidence="5">
    <location>
        <begin position="46"/>
        <end position="68"/>
    </location>
</feature>
<evidence type="ECO:0000313" key="8">
    <source>
        <dbReference type="RefSeq" id="XP_010931146.2"/>
    </source>
</evidence>
<name>A0A6I9S066_ELAGV</name>
<dbReference type="InterPro" id="IPR044839">
    <property type="entry name" value="NDR1-like"/>
</dbReference>
<reference evidence="8" key="1">
    <citation type="submission" date="2025-08" db="UniProtKB">
        <authorList>
            <consortium name="RefSeq"/>
        </authorList>
    </citation>
    <scope>IDENTIFICATION</scope>
</reference>
<keyword evidence="2 5" id="KW-0812">Transmembrane</keyword>
<dbReference type="InParanoid" id="A0A6I9S066"/>
<feature type="domain" description="Late embryogenesis abundant protein LEA-2 subgroup" evidence="6">
    <location>
        <begin position="102"/>
        <end position="154"/>
    </location>
</feature>
<evidence type="ECO:0000256" key="5">
    <source>
        <dbReference type="SAM" id="Phobius"/>
    </source>
</evidence>
<evidence type="ECO:0000313" key="7">
    <source>
        <dbReference type="Proteomes" id="UP000504607"/>
    </source>
</evidence>
<dbReference type="KEGG" id="egu:105052135"/>
<dbReference type="GeneID" id="105052135"/>
<protein>
    <submittedName>
        <fullName evidence="8">NDR1/HIN1-like protein 10</fullName>
    </submittedName>
</protein>
<dbReference type="GO" id="GO:0098542">
    <property type="term" value="P:defense response to other organism"/>
    <property type="evidence" value="ECO:0007669"/>
    <property type="project" value="InterPro"/>
</dbReference>
<comment type="subcellular location">
    <subcellularLocation>
        <location evidence="1">Membrane</location>
        <topology evidence="1">Single-pass membrane protein</topology>
    </subcellularLocation>
</comment>
<evidence type="ECO:0000256" key="4">
    <source>
        <dbReference type="ARBA" id="ARBA00023136"/>
    </source>
</evidence>
<dbReference type="Pfam" id="PF03168">
    <property type="entry name" value="LEA_2"/>
    <property type="match status" value="1"/>
</dbReference>
<dbReference type="RefSeq" id="XP_010931146.2">
    <property type="nucleotide sequence ID" value="XM_010932844.2"/>
</dbReference>
<organism evidence="7 8">
    <name type="scientific">Elaeis guineensis var. tenera</name>
    <name type="common">Oil palm</name>
    <dbReference type="NCBI Taxonomy" id="51953"/>
    <lineage>
        <taxon>Eukaryota</taxon>
        <taxon>Viridiplantae</taxon>
        <taxon>Streptophyta</taxon>
        <taxon>Embryophyta</taxon>
        <taxon>Tracheophyta</taxon>
        <taxon>Spermatophyta</taxon>
        <taxon>Magnoliopsida</taxon>
        <taxon>Liliopsida</taxon>
        <taxon>Arecaceae</taxon>
        <taxon>Arecoideae</taxon>
        <taxon>Cocoseae</taxon>
        <taxon>Elaeidinae</taxon>
        <taxon>Elaeis</taxon>
    </lineage>
</organism>
<keyword evidence="3 5" id="KW-1133">Transmembrane helix</keyword>
<dbReference type="Proteomes" id="UP000504607">
    <property type="component" value="Chromosome 9"/>
</dbReference>
<dbReference type="OrthoDB" id="1889094at2759"/>
<dbReference type="GO" id="GO:0005886">
    <property type="term" value="C:plasma membrane"/>
    <property type="evidence" value="ECO:0007669"/>
    <property type="project" value="TreeGrafter"/>
</dbReference>
<sequence length="229" mass="26003">MAENKEPSLNNSYYGPPIPPPPSHHHSARGRAAPLGWKPYCLLCSIFKAITLILIVLGIIVLILWLIFQPRDLHVYVENAHLVRFDLAQNHSLYYDLALDMSFRNPNKAALYYERVEANAFYDGSRFGYQSLPKFHQPRKSTVVLHPSFQGQNLVLGNSVNETFGREKGEGFFYISIKMYTKVRLKMVVIKSAVYVPEVDCYLRLPVPSNITSVAAGFTRTRCSVDSFS</sequence>
<dbReference type="InterPro" id="IPR004864">
    <property type="entry name" value="LEA_2"/>
</dbReference>
<evidence type="ECO:0000259" key="6">
    <source>
        <dbReference type="Pfam" id="PF03168"/>
    </source>
</evidence>
<dbReference type="PANTHER" id="PTHR31415">
    <property type="entry name" value="OS05G0367900 PROTEIN"/>
    <property type="match status" value="1"/>
</dbReference>
<keyword evidence="4 5" id="KW-0472">Membrane</keyword>